<dbReference type="AlphaFoldDB" id="A0AAJ4XAU6"/>
<organism evidence="2 3">
    <name type="scientific">Sphingobacterium mizutaii</name>
    <dbReference type="NCBI Taxonomy" id="1010"/>
    <lineage>
        <taxon>Bacteria</taxon>
        <taxon>Pseudomonadati</taxon>
        <taxon>Bacteroidota</taxon>
        <taxon>Sphingobacteriia</taxon>
        <taxon>Sphingobacteriales</taxon>
        <taxon>Sphingobacteriaceae</taxon>
        <taxon>Sphingobacterium</taxon>
    </lineage>
</organism>
<dbReference type="Proteomes" id="UP000215355">
    <property type="component" value="Chromosome 1"/>
</dbReference>
<name>A0AAJ4XAU6_9SPHI</name>
<feature type="chain" id="PRO_5042469611" description="Outer membrane protein beta-barrel domain-containing protein" evidence="1">
    <location>
        <begin position="24"/>
        <end position="167"/>
    </location>
</feature>
<proteinExistence type="predicted"/>
<dbReference type="EMBL" id="LT906468">
    <property type="protein sequence ID" value="SNV45748.1"/>
    <property type="molecule type" value="Genomic_DNA"/>
</dbReference>
<accession>A0AAJ4XAU6</accession>
<feature type="signal peptide" evidence="1">
    <location>
        <begin position="1"/>
        <end position="23"/>
    </location>
</feature>
<dbReference type="KEGG" id="smiz:4412673_01130"/>
<gene>
    <name evidence="2" type="ORF">SAMEA4412673_01130</name>
</gene>
<reference evidence="2 3" key="1">
    <citation type="submission" date="2017-06" db="EMBL/GenBank/DDBJ databases">
        <authorList>
            <consortium name="Pathogen Informatics"/>
        </authorList>
    </citation>
    <scope>NUCLEOTIDE SEQUENCE [LARGE SCALE GENOMIC DNA]</scope>
    <source>
        <strain evidence="2 3">NCTC12149</strain>
    </source>
</reference>
<evidence type="ECO:0008006" key="4">
    <source>
        <dbReference type="Google" id="ProtNLM"/>
    </source>
</evidence>
<evidence type="ECO:0000313" key="2">
    <source>
        <dbReference type="EMBL" id="SNV45748.1"/>
    </source>
</evidence>
<evidence type="ECO:0000313" key="3">
    <source>
        <dbReference type="Proteomes" id="UP000215355"/>
    </source>
</evidence>
<protein>
    <recommendedName>
        <fullName evidence="4">Outer membrane protein beta-barrel domain-containing protein</fullName>
    </recommendedName>
</protein>
<dbReference type="RefSeq" id="WP_093094873.1">
    <property type="nucleotide sequence ID" value="NZ_DAMBSL010000048.1"/>
</dbReference>
<sequence>MKKILQLTLVFIAFIASTNLASAQLPSQHAIGARFGSATGLTYRYTMNPNKALEGILSIQGNSEYSRFRLVGLYENHMPLYNDFSWFWGFGGSIGSYTSKAFTNKEGQRFDKHSEMALSVDGIVGVEYKIPEAPLALSLDIKPYFDFLQESGFRIWDGVGFSIRYTF</sequence>
<evidence type="ECO:0000256" key="1">
    <source>
        <dbReference type="SAM" id="SignalP"/>
    </source>
</evidence>
<keyword evidence="1" id="KW-0732">Signal</keyword>